<reference evidence="2 3" key="1">
    <citation type="journal article" date="2018" name="PLoS ONE">
        <title>The draft genome of Kipferlia bialata reveals reductive genome evolution in fornicate parasites.</title>
        <authorList>
            <person name="Tanifuji G."/>
            <person name="Takabayashi S."/>
            <person name="Kume K."/>
            <person name="Takagi M."/>
            <person name="Nakayama T."/>
            <person name="Kamikawa R."/>
            <person name="Inagaki Y."/>
            <person name="Hashimoto T."/>
        </authorList>
    </citation>
    <scope>NUCLEOTIDE SEQUENCE [LARGE SCALE GENOMIC DNA]</scope>
    <source>
        <strain evidence="2">NY0173</strain>
    </source>
</reference>
<dbReference type="Proteomes" id="UP000265618">
    <property type="component" value="Unassembled WGS sequence"/>
</dbReference>
<dbReference type="SUPFAM" id="SSF56112">
    <property type="entry name" value="Protein kinase-like (PK-like)"/>
    <property type="match status" value="1"/>
</dbReference>
<dbReference type="OrthoDB" id="193931at2759"/>
<name>A0A391NNP7_9EUKA</name>
<protein>
    <recommendedName>
        <fullName evidence="1">UBA domain-containing protein</fullName>
    </recommendedName>
</protein>
<dbReference type="InterPro" id="IPR011009">
    <property type="entry name" value="Kinase-like_dom_sf"/>
</dbReference>
<organism evidence="2 3">
    <name type="scientific">Kipferlia bialata</name>
    <dbReference type="NCBI Taxonomy" id="797122"/>
    <lineage>
        <taxon>Eukaryota</taxon>
        <taxon>Metamonada</taxon>
        <taxon>Carpediemonas-like organisms</taxon>
        <taxon>Kipferlia</taxon>
    </lineage>
</organism>
<dbReference type="InterPro" id="IPR015940">
    <property type="entry name" value="UBA"/>
</dbReference>
<evidence type="ECO:0000259" key="1">
    <source>
        <dbReference type="PROSITE" id="PS50030"/>
    </source>
</evidence>
<evidence type="ECO:0000313" key="3">
    <source>
        <dbReference type="Proteomes" id="UP000265618"/>
    </source>
</evidence>
<proteinExistence type="predicted"/>
<feature type="domain" description="UBA" evidence="1">
    <location>
        <begin position="47"/>
        <end position="87"/>
    </location>
</feature>
<feature type="non-terminal residue" evidence="2">
    <location>
        <position position="1"/>
    </location>
</feature>
<dbReference type="EMBL" id="BDIP01003039">
    <property type="protein sequence ID" value="GCA63311.1"/>
    <property type="molecule type" value="Genomic_DNA"/>
</dbReference>
<dbReference type="Gene3D" id="1.10.510.10">
    <property type="entry name" value="Transferase(Phosphotransferase) domain 1"/>
    <property type="match status" value="1"/>
</dbReference>
<accession>A0A391NNP7</accession>
<comment type="caution">
    <text evidence="2">The sequence shown here is derived from an EMBL/GenBank/DDBJ whole genome shotgun (WGS) entry which is preliminary data.</text>
</comment>
<sequence length="156" mass="16952">DLIKRMLTVNPRRRITLDGIRSHPWYTSNHDGVDPKPAAETLKVPKDIDFRIVKALEQLGFQPPYVVKSLIAGKHNQATATYFLMCERADVSSKVPSLAEQRAAAGAVGLTIDDQGQVMDGDGNKVGATLVREESVARLAEDKAAPSAADIPMPDF</sequence>
<evidence type="ECO:0000313" key="2">
    <source>
        <dbReference type="EMBL" id="GCA63311.1"/>
    </source>
</evidence>
<keyword evidence="3" id="KW-1185">Reference proteome</keyword>
<dbReference type="AlphaFoldDB" id="A0A391NNP7"/>
<dbReference type="PROSITE" id="PS50030">
    <property type="entry name" value="UBA"/>
    <property type="match status" value="1"/>
</dbReference>
<gene>
    <name evidence="2" type="ORF">KIPB_009175</name>
</gene>
<dbReference type="CDD" id="cd14335">
    <property type="entry name" value="UBA_SnRK1_plant"/>
    <property type="match status" value="1"/>
</dbReference>